<dbReference type="PANTHER" id="PTHR43156:SF2">
    <property type="entry name" value="STAGE II SPORULATION PROTEIN E"/>
    <property type="match status" value="1"/>
</dbReference>
<dbReference type="SMART" id="SM00331">
    <property type="entry name" value="PP2C_SIG"/>
    <property type="match status" value="1"/>
</dbReference>
<dbReference type="Pfam" id="PF01590">
    <property type="entry name" value="GAF"/>
    <property type="match status" value="1"/>
</dbReference>
<dbReference type="SMART" id="SM00091">
    <property type="entry name" value="PAS"/>
    <property type="match status" value="2"/>
</dbReference>
<proteinExistence type="predicted"/>
<dbReference type="Pfam" id="PF13426">
    <property type="entry name" value="PAS_9"/>
    <property type="match status" value="1"/>
</dbReference>
<dbReference type="InterPro" id="IPR003018">
    <property type="entry name" value="GAF"/>
</dbReference>
<dbReference type="Gene3D" id="3.30.450.40">
    <property type="match status" value="1"/>
</dbReference>
<gene>
    <name evidence="4" type="ordered locus">SCO0767</name>
    <name evidence="4" type="ORF">SCF81.26</name>
</gene>
<dbReference type="eggNOG" id="COG3829">
    <property type="taxonomic scope" value="Bacteria"/>
</dbReference>
<feature type="domain" description="PAS" evidence="2">
    <location>
        <begin position="58"/>
        <end position="86"/>
    </location>
</feature>
<evidence type="ECO:0000313" key="5">
    <source>
        <dbReference type="Proteomes" id="UP000001973"/>
    </source>
</evidence>
<dbReference type="Gene3D" id="3.30.450.20">
    <property type="entry name" value="PAS domain"/>
    <property type="match status" value="2"/>
</dbReference>
<dbReference type="InterPro" id="IPR000014">
    <property type="entry name" value="PAS"/>
</dbReference>
<dbReference type="Pfam" id="PF07228">
    <property type="entry name" value="SpoIIE"/>
    <property type="match status" value="1"/>
</dbReference>
<dbReference type="Gene3D" id="3.60.40.10">
    <property type="entry name" value="PPM-type phosphatase domain"/>
    <property type="match status" value="1"/>
</dbReference>
<dbReference type="PATRIC" id="fig|100226.15.peg.758"/>
<dbReference type="InterPro" id="IPR000700">
    <property type="entry name" value="PAS-assoc_C"/>
</dbReference>
<feature type="domain" description="PAC" evidence="3">
    <location>
        <begin position="226"/>
        <end position="281"/>
    </location>
</feature>
<dbReference type="InterPro" id="IPR029016">
    <property type="entry name" value="GAF-like_dom_sf"/>
</dbReference>
<dbReference type="KEGG" id="sco:SCO0767"/>
<dbReference type="EMBL" id="AL645882">
    <property type="protein sequence ID" value="CAB61537.1"/>
    <property type="molecule type" value="Genomic_DNA"/>
</dbReference>
<dbReference type="SUPFAM" id="SSF55785">
    <property type="entry name" value="PYP-like sensor domain (PAS domain)"/>
    <property type="match status" value="2"/>
</dbReference>
<dbReference type="SMART" id="SM00065">
    <property type="entry name" value="GAF"/>
    <property type="match status" value="1"/>
</dbReference>
<dbReference type="InterPro" id="IPR052016">
    <property type="entry name" value="Bact_Sigma-Reg"/>
</dbReference>
<reference evidence="4 5" key="2">
    <citation type="journal article" date="2002" name="Nature">
        <title>Complete genome sequence of the model actinomycete Streptomyces coelicolor A3(2).</title>
        <authorList>
            <person name="Bentley S.D."/>
            <person name="Chater K.F."/>
            <person name="Cerdeno-Tarraga A.M."/>
            <person name="Challis G.L."/>
            <person name="Thomson N.R."/>
            <person name="James K.D."/>
            <person name="Harris D.E."/>
            <person name="Quail M.A."/>
            <person name="Kieser H."/>
            <person name="Harper D."/>
            <person name="Bateman A."/>
            <person name="Brown S."/>
            <person name="Chandra G."/>
            <person name="Chen C.W."/>
            <person name="Collins M."/>
            <person name="Cronin A."/>
            <person name="Fraser A."/>
            <person name="Goble A."/>
            <person name="Hidalgo J."/>
            <person name="Hornsby T."/>
            <person name="Howarth S."/>
            <person name="Huang C.H."/>
            <person name="Kieser T."/>
            <person name="Larke L."/>
            <person name="Murphy L."/>
            <person name="Oliver K."/>
            <person name="O'Neil S."/>
            <person name="Rabbinowitsch E."/>
            <person name="Rajandream M.A."/>
            <person name="Rutherford K."/>
            <person name="Rutter S."/>
            <person name="Seeger K."/>
            <person name="Saunders D."/>
            <person name="Sharp S."/>
            <person name="Squares R."/>
            <person name="Squares S."/>
            <person name="Taylor K."/>
            <person name="Warren T."/>
            <person name="Wietzorrek A."/>
            <person name="Woodward J."/>
            <person name="Barrell B.G."/>
            <person name="Parkhill J."/>
            <person name="Hopwood D.A."/>
        </authorList>
    </citation>
    <scope>NUCLEOTIDE SEQUENCE [LARGE SCALE GENOMIC DNA]</scope>
    <source>
        <strain evidence="5">ATCC BAA-471 / A3(2) / M145</strain>
    </source>
</reference>
<dbReference type="PROSITE" id="PS50113">
    <property type="entry name" value="PAC"/>
    <property type="match status" value="1"/>
</dbReference>
<dbReference type="FunFam" id="3.60.40.10:FF:000031">
    <property type="entry name" value="PAS sensor protein"/>
    <property type="match status" value="1"/>
</dbReference>
<dbReference type="InParanoid" id="Q9RJC6"/>
<dbReference type="eggNOG" id="COG2208">
    <property type="taxonomic scope" value="Bacteria"/>
</dbReference>
<dbReference type="Proteomes" id="UP000001973">
    <property type="component" value="Chromosome"/>
</dbReference>
<dbReference type="OrthoDB" id="118142at2"/>
<evidence type="ECO:0008006" key="6">
    <source>
        <dbReference type="Google" id="ProtNLM"/>
    </source>
</evidence>
<dbReference type="HOGENOM" id="CLU_000445_43_3_11"/>
<dbReference type="GO" id="GO:0016791">
    <property type="term" value="F:phosphatase activity"/>
    <property type="evidence" value="ECO:0000318"/>
    <property type="project" value="GO_Central"/>
</dbReference>
<dbReference type="SUPFAM" id="SSF55874">
    <property type="entry name" value="ATPase domain of HSP90 chaperone/DNA topoisomerase II/histidine kinase"/>
    <property type="match status" value="1"/>
</dbReference>
<dbReference type="FunFam" id="3.30.450.20:FF:000120">
    <property type="entry name" value="PAS domain S-box protein"/>
    <property type="match status" value="1"/>
</dbReference>
<keyword evidence="1" id="KW-0378">Hydrolase</keyword>
<reference evidence="4 5" key="1">
    <citation type="journal article" date="1996" name="Mol. Microbiol.">
        <title>A set of ordered cosmids and a detailed genetic and physical map for the 8 Mb Streptomyces coelicolor A3(2) chromosome.</title>
        <authorList>
            <person name="Redenbach M."/>
            <person name="Kieser H.M."/>
            <person name="Denapaite D."/>
            <person name="Eichner A."/>
            <person name="Cullum J."/>
            <person name="Kinashi H."/>
            <person name="Hopwood D.A."/>
        </authorList>
    </citation>
    <scope>NUCLEOTIDE SEQUENCE [LARGE SCALE GENOMIC DNA]</scope>
    <source>
        <strain evidence="5">ATCC BAA-471 / A3(2) / M145</strain>
    </source>
</reference>
<dbReference type="InterPro" id="IPR013656">
    <property type="entry name" value="PAS_4"/>
</dbReference>
<organism evidence="4 5">
    <name type="scientific">Streptomyces coelicolor (strain ATCC BAA-471 / A3(2) / M145)</name>
    <dbReference type="NCBI Taxonomy" id="100226"/>
    <lineage>
        <taxon>Bacteria</taxon>
        <taxon>Bacillati</taxon>
        <taxon>Actinomycetota</taxon>
        <taxon>Actinomycetes</taxon>
        <taxon>Kitasatosporales</taxon>
        <taxon>Streptomycetaceae</taxon>
        <taxon>Streptomyces</taxon>
        <taxon>Streptomyces albidoflavus group</taxon>
    </lineage>
</organism>
<evidence type="ECO:0000313" key="4">
    <source>
        <dbReference type="EMBL" id="CAB61537.1"/>
    </source>
</evidence>
<dbReference type="InterPro" id="IPR036457">
    <property type="entry name" value="PPM-type-like_dom_sf"/>
</dbReference>
<sequence length="835" mass="89749">MTPGAVRHRAPGEYGSAGRPYPLGWKQGDALITVSVRNGVATMSPVNPFDDAATARAVVDGSGTLVEWNEGARLLLGHPAAEVVGRPAADLLAGDLDGAPPGSDDAQWSGTLDLRHRDGHTVSAWVLAHRRPAADGAPVTWLAVSPLDPGPEPEDDPLIRAALAQSPCAMMIFDDRLLLRGVNDAMARLLGLPSARVRGLRATDFSVQPQDAELERRMRRVLASGRRHDMQAHLKAGGESRAHAWNARIAPLTDADGRVCGVCVSVHDLTEQHRARERLQLVNEASVRIGTTLDVTRTAEELADVCVPPLADFVSVDLLDPHEHGGEPAPLVEPPVGLRRTAHRSITEGRSQAVAETGQLDVYPAGSPQAECLLSGQVIVASEAYGDLERWLQWDPARLRRVKEYGIHSTMSVPLQARGTTLGVAVFTRFRRPDPFTHDDVLLAEEVSARAAVCIDNARRYSREREATLTLQRSLLPRWLPPTAAVQAASRYLPAARSGVGGDWFDVIPLSGMRVAMVVGDVVGHGIPASATMGRLRTAVRTLADIDLTPEELLTHLDDLVVRLSEESGDDRAGEVGATCLYVVYDPVSRHCSMARAGHPAPVLVPPDGPPEQVELPSGPPLGVGGLPFESAELELREGSVLALYTDGLVESRDRDTDAGQALLREALAAPADSLDTACDRVLHRLLPSGSAADDVALLLARTRGLPAGQVATWDIPADPALVAPVRKQVLDQLSDWNLLEATFTAELVVSELVTNAIRYGSPPIRLRLIHDTATLICEVSDTSHTAPHLRRARTWDEGGRGLLLVAQLTQRWGSRHTAEGKTIWAELGLLDDEA</sequence>
<keyword evidence="5" id="KW-1185">Reference proteome</keyword>
<dbReference type="PaxDb" id="100226-SCO0767"/>
<dbReference type="Gene3D" id="3.30.565.10">
    <property type="entry name" value="Histidine kinase-like ATPase, C-terminal domain"/>
    <property type="match status" value="1"/>
</dbReference>
<dbReference type="FunFam" id="3.30.450.40:FF:000035">
    <property type="entry name" value="PAS sensor protein"/>
    <property type="match status" value="1"/>
</dbReference>
<dbReference type="InterPro" id="IPR035965">
    <property type="entry name" value="PAS-like_dom_sf"/>
</dbReference>
<dbReference type="AlphaFoldDB" id="Q9RJC6"/>
<dbReference type="InterPro" id="IPR001932">
    <property type="entry name" value="PPM-type_phosphatase-like_dom"/>
</dbReference>
<dbReference type="SUPFAM" id="SSF81606">
    <property type="entry name" value="PP2C-like"/>
    <property type="match status" value="1"/>
</dbReference>
<evidence type="ECO:0000259" key="3">
    <source>
        <dbReference type="PROSITE" id="PS50113"/>
    </source>
</evidence>
<accession>Q9RJC6</accession>
<dbReference type="Pfam" id="PF08448">
    <property type="entry name" value="PAS_4"/>
    <property type="match status" value="1"/>
</dbReference>
<dbReference type="SUPFAM" id="SSF55781">
    <property type="entry name" value="GAF domain-like"/>
    <property type="match status" value="1"/>
</dbReference>
<dbReference type="NCBIfam" id="TIGR00229">
    <property type="entry name" value="sensory_box"/>
    <property type="match status" value="1"/>
</dbReference>
<dbReference type="PANTHER" id="PTHR43156">
    <property type="entry name" value="STAGE II SPORULATION PROTEIN E-RELATED"/>
    <property type="match status" value="1"/>
</dbReference>
<dbReference type="eggNOG" id="COG2172">
    <property type="taxonomic scope" value="Bacteria"/>
</dbReference>
<dbReference type="PROSITE" id="PS50112">
    <property type="entry name" value="PAS"/>
    <property type="match status" value="1"/>
</dbReference>
<protein>
    <recommendedName>
        <fullName evidence="6">SpoIIE family protein phosphatase</fullName>
    </recommendedName>
</protein>
<dbReference type="InterPro" id="IPR003594">
    <property type="entry name" value="HATPase_dom"/>
</dbReference>
<evidence type="ECO:0000256" key="1">
    <source>
        <dbReference type="ARBA" id="ARBA00022801"/>
    </source>
</evidence>
<dbReference type="PhylomeDB" id="Q9RJC6"/>
<dbReference type="STRING" id="100226.gene:17758350"/>
<dbReference type="SMR" id="Q9RJC6"/>
<name>Q9RJC6_STRCO</name>
<dbReference type="Pfam" id="PF13581">
    <property type="entry name" value="HATPase_c_2"/>
    <property type="match status" value="1"/>
</dbReference>
<dbReference type="CDD" id="cd16936">
    <property type="entry name" value="HATPase_RsbW-like"/>
    <property type="match status" value="1"/>
</dbReference>
<evidence type="ECO:0000259" key="2">
    <source>
        <dbReference type="PROSITE" id="PS50112"/>
    </source>
</evidence>
<dbReference type="CDD" id="cd00130">
    <property type="entry name" value="PAS"/>
    <property type="match status" value="2"/>
</dbReference>
<dbReference type="InterPro" id="IPR036890">
    <property type="entry name" value="HATPase_C_sf"/>
</dbReference>
<dbReference type="FunFam" id="3.30.565.10:FF:000028">
    <property type="entry name" value="PAS sensor protein"/>
    <property type="match status" value="1"/>
</dbReference>
<dbReference type="EMBL" id="AL939106">
    <property type="protein sequence ID" value="CAB61537.1"/>
    <property type="molecule type" value="Genomic_DNA"/>
</dbReference>